<name>A0A418GP68_ECOLX</name>
<keyword evidence="1" id="KW-0808">Transferase</keyword>
<accession>A0A418GP68</accession>
<reference evidence="1 2" key="1">
    <citation type="journal article" date="2018" name="BMC Microbiol.">
        <title>Genome sequencing of strains of the most prevalent clonal group of O1:K1:H7 Escherichia coli that causes neonatal meningitis in France.</title>
        <authorList>
            <person name="Geslain G."/>
            <person name="Birgy A."/>
            <person name="Adiba S."/>
            <person name="Magnan M."/>
            <person name="Courroux C."/>
            <person name="Levy C."/>
            <person name="Cohen R."/>
            <person name="Bidet P."/>
            <person name="Bonacorsi S."/>
        </authorList>
    </citation>
    <scope>NUCLEOTIDE SEQUENCE [LARGE SCALE GENOMIC DNA]</scope>
    <source>
        <strain evidence="1 2">S308</strain>
    </source>
</reference>
<organism evidence="1 2">
    <name type="scientific">Escherichia coli</name>
    <dbReference type="NCBI Taxonomy" id="562"/>
    <lineage>
        <taxon>Bacteria</taxon>
        <taxon>Pseudomonadati</taxon>
        <taxon>Pseudomonadota</taxon>
        <taxon>Gammaproteobacteria</taxon>
        <taxon>Enterobacterales</taxon>
        <taxon>Enterobacteriaceae</taxon>
        <taxon>Escherichia</taxon>
    </lineage>
</organism>
<evidence type="ECO:0000313" key="1">
    <source>
        <dbReference type="EMBL" id="RIB42604.1"/>
    </source>
</evidence>
<comment type="caution">
    <text evidence="1">The sequence shown here is derived from an EMBL/GenBank/DDBJ whole genome shotgun (WGS) entry which is preliminary data.</text>
</comment>
<feature type="non-terminal residue" evidence="1">
    <location>
        <position position="35"/>
    </location>
</feature>
<gene>
    <name evidence="1" type="ORF">D3C88_07125</name>
</gene>
<sequence>MKNYLKLNVKEKNIQIADQVIIDESAGEVVIGANT</sequence>
<proteinExistence type="predicted"/>
<evidence type="ECO:0000313" key="2">
    <source>
        <dbReference type="Proteomes" id="UP000284508"/>
    </source>
</evidence>
<protein>
    <submittedName>
        <fullName evidence="1">Acetyltransferase</fullName>
    </submittedName>
</protein>
<dbReference type="EMBL" id="QXHA01000400">
    <property type="protein sequence ID" value="RIB42604.1"/>
    <property type="molecule type" value="Genomic_DNA"/>
</dbReference>
<dbReference type="GO" id="GO:0016740">
    <property type="term" value="F:transferase activity"/>
    <property type="evidence" value="ECO:0007669"/>
    <property type="project" value="UniProtKB-KW"/>
</dbReference>
<dbReference type="AlphaFoldDB" id="A0A418GP68"/>
<dbReference type="Proteomes" id="UP000284508">
    <property type="component" value="Unassembled WGS sequence"/>
</dbReference>